<dbReference type="InterPro" id="IPR047930">
    <property type="entry name" value="Transpos_IS6"/>
</dbReference>
<dbReference type="PROSITE" id="PS50994">
    <property type="entry name" value="INTEGRASE"/>
    <property type="match status" value="1"/>
</dbReference>
<dbReference type="NCBIfam" id="NF033587">
    <property type="entry name" value="transpos_IS6"/>
    <property type="match status" value="1"/>
</dbReference>
<sequence length="345" mass="39653">MAKVYQIHCPKCNNHHSFYRYGKDKSGFQKYLCRKCGHQFAPDAPTGKPGKPRTRPYPSCPVCGKATFLHHDMQHYSNYRCCDKRCNHSFFVPKPTSITPSSVSKLFGKTDFKRMRYPVHIILMVLSMFYLGKNSFRNIALILQTAMNIQVSHTTIGNWCTRFAPLFQNIAIQLIPALNFNSDEWHADETVVKIQGVKHYLWLIVDAETRFVLGFHLSPHRDSPQAFTLLQSTKHMGKPRTIVTDRYSAYKVPVKAFDDVQHIRVQSFGDDITNNLIECFNKQFKAWYKTKQGFASFASANNLIAMFVFFHNFVRPHSALNGLTPAQCAGLHLSKKRKRELLLVA</sequence>
<evidence type="ECO:0000259" key="5">
    <source>
        <dbReference type="PROSITE" id="PS50994"/>
    </source>
</evidence>
<keyword evidence="7" id="KW-1185">Reference proteome</keyword>
<dbReference type="InterPro" id="IPR003220">
    <property type="entry name" value="InsA_N_dom_Znf"/>
</dbReference>
<dbReference type="AlphaFoldDB" id="A0A9D5R9B5"/>
<keyword evidence="2" id="KW-0815">Transposition</keyword>
<dbReference type="GO" id="GO:0015074">
    <property type="term" value="P:DNA integration"/>
    <property type="evidence" value="ECO:0007669"/>
    <property type="project" value="InterPro"/>
</dbReference>
<dbReference type="InterPro" id="IPR032874">
    <property type="entry name" value="DDE_dom"/>
</dbReference>
<feature type="domain" description="Integrase catalytic" evidence="5">
    <location>
        <begin position="172"/>
        <end position="333"/>
    </location>
</feature>
<dbReference type="Pfam" id="PF03811">
    <property type="entry name" value="Zn_ribbon_InsA"/>
    <property type="match status" value="1"/>
</dbReference>
<protein>
    <submittedName>
        <fullName evidence="6">IS6 family transposase</fullName>
    </submittedName>
</protein>
<keyword evidence="3" id="KW-0238">DNA-binding</keyword>
<evidence type="ECO:0000256" key="1">
    <source>
        <dbReference type="ARBA" id="ARBA00002286"/>
    </source>
</evidence>
<dbReference type="InterPro" id="IPR036397">
    <property type="entry name" value="RNaseH_sf"/>
</dbReference>
<dbReference type="PANTHER" id="PTHR35528:SF3">
    <property type="entry name" value="BLL1675 PROTEIN"/>
    <property type="match status" value="1"/>
</dbReference>
<evidence type="ECO:0000256" key="3">
    <source>
        <dbReference type="ARBA" id="ARBA00023125"/>
    </source>
</evidence>
<dbReference type="Gene3D" id="3.30.420.10">
    <property type="entry name" value="Ribonuclease H-like superfamily/Ribonuclease H"/>
    <property type="match status" value="1"/>
</dbReference>
<dbReference type="GO" id="GO:0003677">
    <property type="term" value="F:DNA binding"/>
    <property type="evidence" value="ECO:0007669"/>
    <property type="project" value="UniProtKB-KW"/>
</dbReference>
<name>A0A9D5R9B5_9FIRM</name>
<dbReference type="SUPFAM" id="SSF53098">
    <property type="entry name" value="Ribonuclease H-like"/>
    <property type="match status" value="1"/>
</dbReference>
<reference evidence="6" key="1">
    <citation type="submission" date="2020-10" db="EMBL/GenBank/DDBJ databases">
        <title>ChiBAC.</title>
        <authorList>
            <person name="Zenner C."/>
            <person name="Hitch T.C.A."/>
            <person name="Clavel T."/>
        </authorList>
    </citation>
    <scope>NUCLEOTIDE SEQUENCE</scope>
    <source>
        <strain evidence="6">DSM 107454</strain>
    </source>
</reference>
<dbReference type="EMBL" id="JADCKB010000055">
    <property type="protein sequence ID" value="MBE5041276.1"/>
    <property type="molecule type" value="Genomic_DNA"/>
</dbReference>
<dbReference type="RefSeq" id="WP_226393805.1">
    <property type="nucleotide sequence ID" value="NZ_JADCKB010000055.1"/>
</dbReference>
<evidence type="ECO:0000313" key="7">
    <source>
        <dbReference type="Proteomes" id="UP000806542"/>
    </source>
</evidence>
<dbReference type="InterPro" id="IPR012337">
    <property type="entry name" value="RNaseH-like_sf"/>
</dbReference>
<evidence type="ECO:0000313" key="6">
    <source>
        <dbReference type="EMBL" id="MBE5041276.1"/>
    </source>
</evidence>
<dbReference type="GO" id="GO:0006313">
    <property type="term" value="P:DNA transposition"/>
    <property type="evidence" value="ECO:0007669"/>
    <property type="project" value="InterPro"/>
</dbReference>
<evidence type="ECO:0000256" key="2">
    <source>
        <dbReference type="ARBA" id="ARBA00022578"/>
    </source>
</evidence>
<comment type="caution">
    <text evidence="6">The sequence shown here is derived from an EMBL/GenBank/DDBJ whole genome shotgun (WGS) entry which is preliminary data.</text>
</comment>
<accession>A0A9D5R9B5</accession>
<comment type="function">
    <text evidence="1">Involved in the transposition of the insertion sequence.</text>
</comment>
<dbReference type="Pfam" id="PF13610">
    <property type="entry name" value="DDE_Tnp_IS240"/>
    <property type="match status" value="1"/>
</dbReference>
<gene>
    <name evidence="6" type="ORF">INF28_12535</name>
</gene>
<dbReference type="Proteomes" id="UP000806542">
    <property type="component" value="Unassembled WGS sequence"/>
</dbReference>
<keyword evidence="4" id="KW-0233">DNA recombination</keyword>
<evidence type="ECO:0000256" key="4">
    <source>
        <dbReference type="ARBA" id="ARBA00023172"/>
    </source>
</evidence>
<dbReference type="InterPro" id="IPR052183">
    <property type="entry name" value="IS_Transposase"/>
</dbReference>
<dbReference type="PANTHER" id="PTHR35528">
    <property type="entry name" value="BLL1675 PROTEIN"/>
    <property type="match status" value="1"/>
</dbReference>
<organism evidence="6 7">
    <name type="scientific">Ructibacterium gallinarum</name>
    <dbReference type="NCBI Taxonomy" id="2779355"/>
    <lineage>
        <taxon>Bacteria</taxon>
        <taxon>Bacillati</taxon>
        <taxon>Bacillota</taxon>
        <taxon>Clostridia</taxon>
        <taxon>Eubacteriales</taxon>
        <taxon>Oscillospiraceae</taxon>
        <taxon>Ructibacterium</taxon>
    </lineage>
</organism>
<dbReference type="InterPro" id="IPR001584">
    <property type="entry name" value="Integrase_cat-core"/>
</dbReference>
<proteinExistence type="predicted"/>